<proteinExistence type="predicted"/>
<reference evidence="3" key="2">
    <citation type="journal article" date="2018" name="Plant J.">
        <title>The Sorghum bicolor reference genome: improved assembly, gene annotations, a transcriptome atlas, and signatures of genome organization.</title>
        <authorList>
            <person name="McCormick R.F."/>
            <person name="Truong S.K."/>
            <person name="Sreedasyam A."/>
            <person name="Jenkins J."/>
            <person name="Shu S."/>
            <person name="Sims D."/>
            <person name="Kennedy M."/>
            <person name="Amirebrahimi M."/>
            <person name="Weers B.D."/>
            <person name="McKinley B."/>
            <person name="Mattison A."/>
            <person name="Morishige D.T."/>
            <person name="Grimwood J."/>
            <person name="Schmutz J."/>
            <person name="Mullet J.E."/>
        </authorList>
    </citation>
    <scope>NUCLEOTIDE SEQUENCE [LARGE SCALE GENOMIC DNA]</scope>
    <source>
        <strain evidence="3">cv. BTx623</strain>
    </source>
</reference>
<dbReference type="Gramene" id="OQU93014">
    <property type="protein sequence ID" value="OQU93014"/>
    <property type="gene ID" value="SORBI_3001G457600"/>
</dbReference>
<dbReference type="PANTHER" id="PTHR35161">
    <property type="entry name" value="OS02G0303100 PROTEIN"/>
    <property type="match status" value="1"/>
</dbReference>
<organism evidence="2 3">
    <name type="scientific">Sorghum bicolor</name>
    <name type="common">Sorghum</name>
    <name type="synonym">Sorghum vulgare</name>
    <dbReference type="NCBI Taxonomy" id="4558"/>
    <lineage>
        <taxon>Eukaryota</taxon>
        <taxon>Viridiplantae</taxon>
        <taxon>Streptophyta</taxon>
        <taxon>Embryophyta</taxon>
        <taxon>Tracheophyta</taxon>
        <taxon>Spermatophyta</taxon>
        <taxon>Magnoliopsida</taxon>
        <taxon>Liliopsida</taxon>
        <taxon>Poales</taxon>
        <taxon>Poaceae</taxon>
        <taxon>PACMAD clade</taxon>
        <taxon>Panicoideae</taxon>
        <taxon>Andropogonodae</taxon>
        <taxon>Andropogoneae</taxon>
        <taxon>Sorghinae</taxon>
        <taxon>Sorghum</taxon>
    </lineage>
</organism>
<dbReference type="ExpressionAtlas" id="A0A1Z5SAR1">
    <property type="expression patterns" value="baseline"/>
</dbReference>
<dbReference type="AlphaFoldDB" id="A0A1Z5SAR1"/>
<dbReference type="eggNOG" id="ENOG502RRNJ">
    <property type="taxonomic scope" value="Eukaryota"/>
</dbReference>
<dbReference type="InParanoid" id="A0A1Z5SAR1"/>
<dbReference type="PANTHER" id="PTHR35161:SF20">
    <property type="entry name" value="UBIQUITIN-LIKE DOMAIN-CONTAINING PROTEIN"/>
    <property type="match status" value="1"/>
</dbReference>
<protein>
    <recommendedName>
        <fullName evidence="4">Ubiquitin-like domain-containing protein</fullName>
    </recommendedName>
</protein>
<dbReference type="EMBL" id="CM000760">
    <property type="protein sequence ID" value="OQU93014.1"/>
    <property type="molecule type" value="Genomic_DNA"/>
</dbReference>
<accession>A0A1Z5SAR1</accession>
<dbReference type="SUPFAM" id="SSF54236">
    <property type="entry name" value="Ubiquitin-like"/>
    <property type="match status" value="1"/>
</dbReference>
<dbReference type="InterPro" id="IPR029071">
    <property type="entry name" value="Ubiquitin-like_domsf"/>
</dbReference>
<feature type="region of interest" description="Disordered" evidence="1">
    <location>
        <begin position="43"/>
        <end position="87"/>
    </location>
</feature>
<reference evidence="2 3" key="1">
    <citation type="journal article" date="2009" name="Nature">
        <title>The Sorghum bicolor genome and the diversification of grasses.</title>
        <authorList>
            <person name="Paterson A.H."/>
            <person name="Bowers J.E."/>
            <person name="Bruggmann R."/>
            <person name="Dubchak I."/>
            <person name="Grimwood J."/>
            <person name="Gundlach H."/>
            <person name="Haberer G."/>
            <person name="Hellsten U."/>
            <person name="Mitros T."/>
            <person name="Poliakov A."/>
            <person name="Schmutz J."/>
            <person name="Spannagl M."/>
            <person name="Tang H."/>
            <person name="Wang X."/>
            <person name="Wicker T."/>
            <person name="Bharti A.K."/>
            <person name="Chapman J."/>
            <person name="Feltus F.A."/>
            <person name="Gowik U."/>
            <person name="Grigoriev I.V."/>
            <person name="Lyons E."/>
            <person name="Maher C.A."/>
            <person name="Martis M."/>
            <person name="Narechania A."/>
            <person name="Otillar R.P."/>
            <person name="Penning B.W."/>
            <person name="Salamov A.A."/>
            <person name="Wang Y."/>
            <person name="Zhang L."/>
            <person name="Carpita N.C."/>
            <person name="Freeling M."/>
            <person name="Gingle A.R."/>
            <person name="Hash C.T."/>
            <person name="Keller B."/>
            <person name="Klein P."/>
            <person name="Kresovich S."/>
            <person name="McCann M.C."/>
            <person name="Ming R."/>
            <person name="Peterson D.G."/>
            <person name="Mehboob-ur-Rahman"/>
            <person name="Ware D."/>
            <person name="Westhoff P."/>
            <person name="Mayer K.F."/>
            <person name="Messing J."/>
            <person name="Rokhsar D.S."/>
        </authorList>
    </citation>
    <scope>NUCLEOTIDE SEQUENCE [LARGE SCALE GENOMIC DNA]</scope>
    <source>
        <strain evidence="3">cv. BTx623</strain>
    </source>
</reference>
<name>A0A1Z5SAR1_SORBI</name>
<gene>
    <name evidence="2" type="ORF">SORBI_3001G457600</name>
</gene>
<evidence type="ECO:0000313" key="2">
    <source>
        <dbReference type="EMBL" id="OQU93014.1"/>
    </source>
</evidence>
<sequence>MSLMVIPIYVKGRHEVLLKLGIVIHTSAHTQSKTPLSLSLTANLRSRNPPMGHLEKPPPNPRIAPTSHPEPAPPPPPTTSSARLPGTPWRAAQDTLFQTCVSGSGNSVGCQYKQDSRCLTDYGNRIDNEGIAKIFHSSESNNKDRVMEVLITDPNPASNHAVPQGDVYCYRDSASESTFVLTDTKAHYQSGAIIMSYVDGSPSLVSDTPCAFTEAYHHLMTATDGPEIGVSITSPLSVPYHIKTEVPSGINTLQGANRDPGLPVVDKDKHNLTPSGALSIGKAYELKFMHDEVRATPYGSSEEREFPKTLMVSDVSGLSSTSSWDEIATQRSIPTLRNCTDLCISIPIEVPERQHIRKRGPAHDPSSKITKRSKVNGNTLDSRSKDESKQLTQVRAKSQKSSEEQEFPNARLLSDISVLSAVYLDDIANKRFDSAPSNYDDVYGSVSAPGKSLNMEALDTNVHLRKRGQPETCDRSVKITKRPKVNGSNTSESNLKDDSRKLTQVFVQFGDTCISLQVNLEKTTVRELIFSAMNRKGIRSFDVYLLYCGRVLEEAYLLSVFSIPKDASFRVIPRLRAGQDQMLITYKTFDVIIKDMKPFYKVLLPVILKKKNATGDVYMVFLSQTARVLIVQLLIYLSYLHSEGWCFNGKFKITNFVFWNGNALMHPDIRKVRATGAGCQRDMVKLGEEIEKMFTRSNFPTGFGQLPGYVSHLVGLLKLFPIHKWQSKTYRLYLSNHPALLSFNERINKYLGMDVQYDFMNDNIKQAFSTAVGDFGGWEKNICDVEPLLDTYWHNPKTSKKSRFDSEGVSWLAVGRNFLSHPNEKRRGFGRKSAVPVGFTKEEAEAALAYYWKDNLAKFLLNVIDNFKPPANMDIKLLCGNDLVDPDSRGGKSGGTELGEVQS</sequence>
<dbReference type="Proteomes" id="UP000000768">
    <property type="component" value="Chromosome 1"/>
</dbReference>
<evidence type="ECO:0008006" key="4">
    <source>
        <dbReference type="Google" id="ProtNLM"/>
    </source>
</evidence>
<keyword evidence="3" id="KW-1185">Reference proteome</keyword>
<feature type="compositionally biased region" description="Pro residues" evidence="1">
    <location>
        <begin position="57"/>
        <end position="78"/>
    </location>
</feature>
<evidence type="ECO:0000313" key="3">
    <source>
        <dbReference type="Proteomes" id="UP000000768"/>
    </source>
</evidence>
<evidence type="ECO:0000256" key="1">
    <source>
        <dbReference type="SAM" id="MobiDB-lite"/>
    </source>
</evidence>
<feature type="region of interest" description="Disordered" evidence="1">
    <location>
        <begin position="354"/>
        <end position="407"/>
    </location>
</feature>